<sequence>MEISLKKSNQLKSIAILMTLGLYCIIFPNINNLILSYINNFISSINANTIYK</sequence>
<evidence type="ECO:0000313" key="2">
    <source>
        <dbReference type="EMBL" id="SEH47835.1"/>
    </source>
</evidence>
<keyword evidence="1" id="KW-1133">Transmembrane helix</keyword>
<gene>
    <name evidence="2" type="ORF">SAMN05421793_10660</name>
</gene>
<reference evidence="3" key="1">
    <citation type="submission" date="2016-10" db="EMBL/GenBank/DDBJ databases">
        <authorList>
            <person name="Varghese N."/>
            <person name="Submissions S."/>
        </authorList>
    </citation>
    <scope>NUCLEOTIDE SEQUENCE [LARGE SCALE GENOMIC DNA]</scope>
    <source>
        <strain evidence="3">DSM 19326</strain>
    </source>
</reference>
<dbReference type="Proteomes" id="UP000198555">
    <property type="component" value="Unassembled WGS sequence"/>
</dbReference>
<accession>A0A1H6INJ0</accession>
<organism evidence="2 3">
    <name type="scientific">Epilithonimonas hominis</name>
    <dbReference type="NCBI Taxonomy" id="420404"/>
    <lineage>
        <taxon>Bacteria</taxon>
        <taxon>Pseudomonadati</taxon>
        <taxon>Bacteroidota</taxon>
        <taxon>Flavobacteriia</taxon>
        <taxon>Flavobacteriales</taxon>
        <taxon>Weeksellaceae</taxon>
        <taxon>Chryseobacterium group</taxon>
        <taxon>Epilithonimonas</taxon>
    </lineage>
</organism>
<keyword evidence="1" id="KW-0812">Transmembrane</keyword>
<keyword evidence="3" id="KW-1185">Reference proteome</keyword>
<evidence type="ECO:0000313" key="3">
    <source>
        <dbReference type="Proteomes" id="UP000198555"/>
    </source>
</evidence>
<dbReference type="AlphaFoldDB" id="A0A1H6INJ0"/>
<keyword evidence="1" id="KW-0472">Membrane</keyword>
<name>A0A1H6INJ0_9FLAO</name>
<evidence type="ECO:0000256" key="1">
    <source>
        <dbReference type="SAM" id="Phobius"/>
    </source>
</evidence>
<protein>
    <submittedName>
        <fullName evidence="2">Uncharacterized protein</fullName>
    </submittedName>
</protein>
<proteinExistence type="predicted"/>
<feature type="transmembrane region" description="Helical" evidence="1">
    <location>
        <begin position="12"/>
        <end position="30"/>
    </location>
</feature>
<dbReference type="EMBL" id="FNWX01000006">
    <property type="protein sequence ID" value="SEH47835.1"/>
    <property type="molecule type" value="Genomic_DNA"/>
</dbReference>